<evidence type="ECO:0000313" key="6">
    <source>
        <dbReference type="Proteomes" id="UP001431449"/>
    </source>
</evidence>
<dbReference type="Pfam" id="PF01804">
    <property type="entry name" value="Penicil_amidase"/>
    <property type="match status" value="1"/>
</dbReference>
<keyword evidence="2" id="KW-0378">Hydrolase</keyword>
<dbReference type="PIRSF" id="PIRSF001227">
    <property type="entry name" value="Pen_acylase"/>
    <property type="match status" value="1"/>
</dbReference>
<dbReference type="SUPFAM" id="SSF56235">
    <property type="entry name" value="N-terminal nucleophile aminohydrolases (Ntn hydrolases)"/>
    <property type="match status" value="1"/>
</dbReference>
<evidence type="ECO:0000313" key="5">
    <source>
        <dbReference type="EMBL" id="MCK7593052.1"/>
    </source>
</evidence>
<gene>
    <name evidence="5" type="ORF">M0G41_05130</name>
</gene>
<dbReference type="InterPro" id="IPR014395">
    <property type="entry name" value="Pen/GL7ACA/AHL_acylase"/>
</dbReference>
<proteinExistence type="inferred from homology"/>
<dbReference type="Gene3D" id="1.10.439.10">
    <property type="entry name" value="Penicillin Amidohydrolase, domain 1"/>
    <property type="match status" value="1"/>
</dbReference>
<sequence length="787" mass="86784">MRTWIRRAAALLVVMLLVPALYIAWIAWQAHGGLPRWEGEQQVAGLEGSVTIRRDAQGIPHIRAGSLRDAVFAQGFVHAQDRFWQLSLVRQRAAGRLSEWFGGVALRGDALQRMTGGEPRARRLFDVIPAEERKLLQAYADGVNAWLDSDLFRTPPEMRLLHVDAEPWRAEDVFLVYQQVHDTLSSWGNEVIRARVAANAADPAALDMFSIPEQPAPVILDPAQSALQDSATVKQGSFSDSWLLAGQHTASGQALLANDPQLPATMPNFWYLLRIELPDRTLAGATVPGLPGIAVGHNGRVAWAVTNAQIDVNDVALIERHPEDPTRYRRAASEPWQRFERETHRLKVRFADDQLLEIDRTPTGVVPPDGLLSMPVTRTQGAAAEFRFQSFEVDTSIAALLRLNQANDVLAAREALRDFSGPPLNFSMADDAGNIAYLAAGRLPDRVEPHARQVALAPEDDNDWEWRPAEDNPATLNPPSGRIVTANQRIAGDDHPFYLSDLWAAPDRALRIHRMLDLSQEHDRESFVQMQSDTLSPVAADLLPALLRTVPATPEDAALLARLADWDARFEPGKVAPLVFLTWAELLARRVLDDELGPAASLRRGNFAPLRAALLGGQSQWCDDIGTPDRQEECAELLTETLGEGRRLLAEAYGDDPDRWTFADRQVTRLPHQGLAGWPLLDGWFSRSVAVPGGPESLFINHLSGDSAPRFTDTQFTSSYQAVYDLSDLSRSVFMMSGGPSGHFASPYYENLTPRWIGGERFELNAGSVGQGSPLLALNPKGQSASD</sequence>
<dbReference type="Proteomes" id="UP001431449">
    <property type="component" value="Unassembled WGS sequence"/>
</dbReference>
<dbReference type="Gene3D" id="2.30.120.10">
    <property type="match status" value="1"/>
</dbReference>
<comment type="similarity">
    <text evidence="1">Belongs to the peptidase S45 family.</text>
</comment>
<protein>
    <submittedName>
        <fullName evidence="5">Penicillin acylase family protein</fullName>
    </submittedName>
</protein>
<dbReference type="InterPro" id="IPR043146">
    <property type="entry name" value="Penicillin_amidase_N_B-knob"/>
</dbReference>
<keyword evidence="6" id="KW-1185">Reference proteome</keyword>
<dbReference type="Gene3D" id="3.60.20.10">
    <property type="entry name" value="Glutamine Phosphoribosylpyrophosphate, subunit 1, domain 1"/>
    <property type="match status" value="1"/>
</dbReference>
<dbReference type="CDD" id="cd03747">
    <property type="entry name" value="Ntn_PGA_like"/>
    <property type="match status" value="1"/>
</dbReference>
<dbReference type="InterPro" id="IPR029055">
    <property type="entry name" value="Ntn_hydrolases_N"/>
</dbReference>
<organism evidence="5 6">
    <name type="scientific">Pseudomarimonas salicorniae</name>
    <dbReference type="NCBI Taxonomy" id="2933270"/>
    <lineage>
        <taxon>Bacteria</taxon>
        <taxon>Pseudomonadati</taxon>
        <taxon>Pseudomonadota</taxon>
        <taxon>Gammaproteobacteria</taxon>
        <taxon>Lysobacterales</taxon>
        <taxon>Lysobacteraceae</taxon>
        <taxon>Pseudomarimonas</taxon>
    </lineage>
</organism>
<evidence type="ECO:0000256" key="3">
    <source>
        <dbReference type="ARBA" id="ARBA00023145"/>
    </source>
</evidence>
<evidence type="ECO:0000256" key="1">
    <source>
        <dbReference type="ARBA" id="ARBA00006586"/>
    </source>
</evidence>
<dbReference type="Gene3D" id="1.10.1400.10">
    <property type="match status" value="1"/>
</dbReference>
<dbReference type="InterPro" id="IPR043147">
    <property type="entry name" value="Penicillin_amidase_A-knob"/>
</dbReference>
<dbReference type="InterPro" id="IPR002692">
    <property type="entry name" value="S45"/>
</dbReference>
<evidence type="ECO:0000256" key="4">
    <source>
        <dbReference type="ARBA" id="ARBA00038735"/>
    </source>
</evidence>
<dbReference type="PANTHER" id="PTHR34218">
    <property type="entry name" value="PEPTIDASE S45 PENICILLIN AMIDASE"/>
    <property type="match status" value="1"/>
</dbReference>
<name>A0ABT0GG72_9GAMM</name>
<accession>A0ABT0GG72</accession>
<dbReference type="PANTHER" id="PTHR34218:SF4">
    <property type="entry name" value="ACYL-HOMOSERINE LACTONE ACYLASE QUIP"/>
    <property type="match status" value="1"/>
</dbReference>
<dbReference type="EMBL" id="JALNMH010000003">
    <property type="protein sequence ID" value="MCK7593052.1"/>
    <property type="molecule type" value="Genomic_DNA"/>
</dbReference>
<reference evidence="5" key="1">
    <citation type="submission" date="2022-04" db="EMBL/GenBank/DDBJ databases">
        <title>Lysobacter sp. CAU 1642 isolated from sea sand.</title>
        <authorList>
            <person name="Kim W."/>
        </authorList>
    </citation>
    <scope>NUCLEOTIDE SEQUENCE</scope>
    <source>
        <strain evidence="5">CAU 1642</strain>
    </source>
</reference>
<dbReference type="RefSeq" id="WP_248206011.1">
    <property type="nucleotide sequence ID" value="NZ_JALNMH010000003.1"/>
</dbReference>
<keyword evidence="3" id="KW-0865">Zymogen</keyword>
<comment type="caution">
    <text evidence="5">The sequence shown here is derived from an EMBL/GenBank/DDBJ whole genome shotgun (WGS) entry which is preliminary data.</text>
</comment>
<evidence type="ECO:0000256" key="2">
    <source>
        <dbReference type="ARBA" id="ARBA00022801"/>
    </source>
</evidence>
<dbReference type="InterPro" id="IPR023343">
    <property type="entry name" value="Penicillin_amidase_dom1"/>
</dbReference>
<comment type="subunit">
    <text evidence="4">Heterodimer of an alpha subunit and a beta subunit processed from the same precursor.</text>
</comment>